<dbReference type="OrthoDB" id="9798690at2"/>
<keyword evidence="1" id="KW-0472">Membrane</keyword>
<dbReference type="Proteomes" id="UP000273022">
    <property type="component" value="Unassembled WGS sequence"/>
</dbReference>
<protein>
    <submittedName>
        <fullName evidence="3">Sulfite exporter TauE/SafE family protein</fullName>
    </submittedName>
</protein>
<name>A0A3A6U9E3_9GAMM</name>
<dbReference type="PANTHER" id="PTHR42208:SF1">
    <property type="entry name" value="HEAVY METAL TRANSPORTER"/>
    <property type="match status" value="1"/>
</dbReference>
<keyword evidence="1" id="KW-0812">Transmembrane</keyword>
<dbReference type="EMBL" id="QYYH01000020">
    <property type="protein sequence ID" value="RJY18556.1"/>
    <property type="molecule type" value="Genomic_DNA"/>
</dbReference>
<feature type="transmembrane region" description="Helical" evidence="1">
    <location>
        <begin position="60"/>
        <end position="81"/>
    </location>
</feature>
<evidence type="ECO:0000313" key="4">
    <source>
        <dbReference type="Proteomes" id="UP000273022"/>
    </source>
</evidence>
<dbReference type="PANTHER" id="PTHR42208">
    <property type="entry name" value="HEAVY METAL TRANSPORTER-RELATED"/>
    <property type="match status" value="1"/>
</dbReference>
<dbReference type="InterPro" id="IPR039447">
    <property type="entry name" value="UreH-like_TM_dom"/>
</dbReference>
<feature type="transmembrane region" description="Helical" evidence="1">
    <location>
        <begin position="206"/>
        <end position="227"/>
    </location>
</feature>
<feature type="transmembrane region" description="Helical" evidence="1">
    <location>
        <begin position="87"/>
        <end position="112"/>
    </location>
</feature>
<dbReference type="Pfam" id="PF13386">
    <property type="entry name" value="DsbD_2"/>
    <property type="match status" value="1"/>
</dbReference>
<organism evidence="3 4">
    <name type="scientific">Parashewanella spongiae</name>
    <dbReference type="NCBI Taxonomy" id="342950"/>
    <lineage>
        <taxon>Bacteria</taxon>
        <taxon>Pseudomonadati</taxon>
        <taxon>Pseudomonadota</taxon>
        <taxon>Gammaproteobacteria</taxon>
        <taxon>Alteromonadales</taxon>
        <taxon>Shewanellaceae</taxon>
        <taxon>Parashewanella</taxon>
    </lineage>
</organism>
<feature type="transmembrane region" description="Helical" evidence="1">
    <location>
        <begin position="6"/>
        <end position="31"/>
    </location>
</feature>
<sequence>MINFDVSGALLVGLMGAGHCFGMCGGLVAAFSSQTTTVKIGENLLLKQIWLQLSYNFGRIVSYSLAGAIVGGSAASLGSFFEIDNYLIGLRIFAGLMMIITGLYVSQIWFGLTKIEIIGKFLWKFIQPFATKLLPIQTRPKAIIAGLVWGWLPCGLVYSMLTWAVASGSALDGATIMAAFGLGTLPSLLAAGAAAKTVSSWLQQRAIKVVSGVSIILFGIHTLFIAVQQLS</sequence>
<feature type="transmembrane region" description="Helical" evidence="1">
    <location>
        <begin position="173"/>
        <end position="194"/>
    </location>
</feature>
<gene>
    <name evidence="3" type="ORF">D5R81_04925</name>
</gene>
<accession>A0A3A6U9E3</accession>
<dbReference type="RefSeq" id="WP_121852532.1">
    <property type="nucleotide sequence ID" value="NZ_CP037952.1"/>
</dbReference>
<keyword evidence="4" id="KW-1185">Reference proteome</keyword>
<comment type="caution">
    <text evidence="3">The sequence shown here is derived from an EMBL/GenBank/DDBJ whole genome shotgun (WGS) entry which is preliminary data.</text>
</comment>
<evidence type="ECO:0000256" key="1">
    <source>
        <dbReference type="SAM" id="Phobius"/>
    </source>
</evidence>
<reference evidence="3 4" key="1">
    <citation type="submission" date="2018-09" db="EMBL/GenBank/DDBJ databases">
        <title>Phylogeny of the Shewanellaceae, and recommendation for two new genera, Pseudoshewanella and Parashewanella.</title>
        <authorList>
            <person name="Wang G."/>
        </authorList>
    </citation>
    <scope>NUCLEOTIDE SEQUENCE [LARGE SCALE GENOMIC DNA]</scope>
    <source>
        <strain evidence="3 4">KCTC 22492</strain>
    </source>
</reference>
<keyword evidence="1" id="KW-1133">Transmembrane helix</keyword>
<feature type="domain" description="Urease accessory protein UreH-like transmembrane" evidence="2">
    <location>
        <begin position="9"/>
        <end position="220"/>
    </location>
</feature>
<proteinExistence type="predicted"/>
<dbReference type="AlphaFoldDB" id="A0A3A6U9E3"/>
<evidence type="ECO:0000313" key="3">
    <source>
        <dbReference type="EMBL" id="RJY18556.1"/>
    </source>
</evidence>
<feature type="transmembrane region" description="Helical" evidence="1">
    <location>
        <begin position="142"/>
        <end position="161"/>
    </location>
</feature>
<evidence type="ECO:0000259" key="2">
    <source>
        <dbReference type="Pfam" id="PF13386"/>
    </source>
</evidence>